<dbReference type="OMA" id="MKFIIYQ"/>
<evidence type="ECO:0000313" key="8">
    <source>
        <dbReference type="EMBL" id="EAC7481776.1"/>
    </source>
</evidence>
<dbReference type="EMBL" id="AABGUK010000005">
    <property type="protein sequence ID" value="EAH4242968.1"/>
    <property type="molecule type" value="Genomic_DNA"/>
</dbReference>
<dbReference type="Proteomes" id="UP000365297">
    <property type="component" value="Unassembled WGS sequence"/>
</dbReference>
<dbReference type="RefSeq" id="WP_003726360.1">
    <property type="nucleotide sequence ID" value="NC_021825.2"/>
</dbReference>
<dbReference type="EMBL" id="JACAVN010000006">
    <property type="protein sequence ID" value="NYA02196.1"/>
    <property type="molecule type" value="Genomic_DNA"/>
</dbReference>
<evidence type="ECO:0000256" key="2">
    <source>
        <dbReference type="ARBA" id="ARBA00022475"/>
    </source>
</evidence>
<dbReference type="GO" id="GO:0006629">
    <property type="term" value="P:lipid metabolic process"/>
    <property type="evidence" value="ECO:0007669"/>
    <property type="project" value="UniProtKB-KW"/>
</dbReference>
<dbReference type="Proteomes" id="UP000272537">
    <property type="component" value="Unassembled WGS sequence"/>
</dbReference>
<keyword evidence="6" id="KW-0443">Lipid metabolism</keyword>
<dbReference type="Proteomes" id="UP000368512">
    <property type="component" value="Unassembled WGS sequence"/>
</dbReference>
<evidence type="ECO:0000313" key="12">
    <source>
        <dbReference type="EMBL" id="ECY9783391.1"/>
    </source>
</evidence>
<evidence type="ECO:0000313" key="16">
    <source>
        <dbReference type="EMBL" id="RKA05170.1"/>
    </source>
</evidence>
<sequence length="357" mass="39787">MSGGAKKNLFNIAIVLAISIGFIIWQFQGVDISTFFASMLKVNPWWLSAAFAAMFIYWFLEAVVLQTASKPANKDQRFFSSFRITMIGQFFNTITPMATGGQPAQLVMLTKQGMDAGRGSSVLLVKFIIYQAMVVLNFLVILIFGIHYLMTGVTQLKFLVLLGFGVHVIVIAALILVGRSQKFTTKLVHVLLIPTRLFMKKEKVSNLRNTLDEKIITFHEESSRIGKDWKLIVRCCFYTTLQLWIYFSIPFFILQAIGVTGIGLYMAITYHAFIIMFATVMPTPGGAGGAEYTFTLLFGMLLGPAKLLMALVLWRIITYYSCIVFGAGALLIKDTASKKIKPRIKALAKAPAKNIPQ</sequence>
<reference evidence="14" key="7">
    <citation type="submission" date="2019-10" db="EMBL/GenBank/DDBJ databases">
        <authorList>
            <consortium name="NCBI Pathogen Detection Project"/>
        </authorList>
    </citation>
    <scope>NUCLEOTIDE SEQUENCE</scope>
    <source>
        <strain evidence="14">09CEB371LM</strain>
    </source>
</reference>
<evidence type="ECO:0000313" key="7">
    <source>
        <dbReference type="EMBL" id="EAC5550913.1"/>
    </source>
</evidence>
<keyword evidence="4 6" id="KW-1133">Transmembrane helix</keyword>
<keyword evidence="6" id="KW-0808">Transferase</keyword>
<feature type="transmembrane region" description="Helical" evidence="6">
    <location>
        <begin position="127"/>
        <end position="150"/>
    </location>
</feature>
<comment type="similarity">
    <text evidence="6">Belongs to the LPG synthase family.</text>
</comment>
<evidence type="ECO:0000313" key="14">
    <source>
        <dbReference type="EMBL" id="HAA8053918.1"/>
    </source>
</evidence>
<dbReference type="InterPro" id="IPR022791">
    <property type="entry name" value="L-PG_synthase/AglD"/>
</dbReference>
<dbReference type="Proteomes" id="UP000467536">
    <property type="component" value="Unassembled WGS sequence"/>
</dbReference>
<evidence type="ECO:0000313" key="21">
    <source>
        <dbReference type="Proteomes" id="UP000489121"/>
    </source>
</evidence>
<dbReference type="Proteomes" id="UP000522199">
    <property type="component" value="Unassembled WGS sequence"/>
</dbReference>
<dbReference type="EMBL" id="AAAJWF010000009">
    <property type="protein sequence ID" value="EAC7481776.1"/>
    <property type="molecule type" value="Genomic_DNA"/>
</dbReference>
<dbReference type="EC" id="2.3.2.3" evidence="6"/>
<dbReference type="Proteomes" id="UP000528151">
    <property type="component" value="Unassembled WGS sequence"/>
</dbReference>
<dbReference type="EMBL" id="AABEKY010000009">
    <property type="protein sequence ID" value="EAG9388577.1"/>
    <property type="molecule type" value="Genomic_DNA"/>
</dbReference>
<dbReference type="PANTHER" id="PTHR37693">
    <property type="entry name" value="PHOSPHATIDYLGLYCEROL LYSYLTRANSFERASE"/>
    <property type="match status" value="1"/>
</dbReference>
<evidence type="ECO:0000313" key="20">
    <source>
        <dbReference type="Proteomes" id="UP000467536"/>
    </source>
</evidence>
<reference evidence="13 20" key="5">
    <citation type="submission" date="2019-08" db="EMBL/GenBank/DDBJ databases">
        <authorList>
            <person name="Ashton P.M."/>
            <person name="Dallman T."/>
            <person name="Nair S."/>
            <person name="De Pinna E."/>
            <person name="Peters T."/>
            <person name="Grant K."/>
        </authorList>
    </citation>
    <scope>NUCLEOTIDE SEQUENCE [LARGE SCALE GENOMIC DNA]</scope>
    <source>
        <strain evidence="13 20">788324</strain>
    </source>
</reference>
<dbReference type="EMBL" id="DAAEEB010000009">
    <property type="protein sequence ID" value="HAA8053918.1"/>
    <property type="molecule type" value="Genomic_DNA"/>
</dbReference>
<dbReference type="NCBIfam" id="TIGR00374">
    <property type="entry name" value="flippase-like domain"/>
    <property type="match status" value="1"/>
</dbReference>
<protein>
    <recommendedName>
        <fullName evidence="6">Phosphatidylglycerol lysyltransferase</fullName>
        <ecNumber evidence="6">2.3.2.3</ecNumber>
    </recommendedName>
    <alternativeName>
        <fullName evidence="6">Lysylphosphatidylglycerol synthase</fullName>
    </alternativeName>
</protein>
<keyword evidence="2" id="KW-1003">Cell membrane</keyword>
<dbReference type="GO" id="GO:0005886">
    <property type="term" value="C:plasma membrane"/>
    <property type="evidence" value="ECO:0007669"/>
    <property type="project" value="UniProtKB-SubCell"/>
</dbReference>
<comment type="function">
    <text evidence="6">Catalyzes the transfer of a lysyl group from L-lysyl-tRNA(Lys) to membrane-bound phosphatidylglycerol (PG), which produces lysylphosphatidylglycerol (LPG), a major component of the bacterial membrane with a positive net charge. LPG synthesis contributes to bacterial virulence as it is involved in the resistance mechanism against cationic antimicrobial peptides (CAMP) produces by the host's immune system (defensins, cathelicidins) and by the competing microorganisms.</text>
</comment>
<dbReference type="EMBL" id="AABBZO010000014">
    <property type="protein sequence ID" value="EAG4462976.1"/>
    <property type="molecule type" value="Genomic_DNA"/>
</dbReference>
<comment type="subcellular location">
    <subcellularLocation>
        <location evidence="1 6">Cell membrane</location>
        <topology evidence="1 6">Multi-pass membrane protein</topology>
    </subcellularLocation>
</comment>
<organism evidence="8 19">
    <name type="scientific">Listeria monocytogenes</name>
    <dbReference type="NCBI Taxonomy" id="1639"/>
    <lineage>
        <taxon>Bacteria</taxon>
        <taxon>Bacillati</taxon>
        <taxon>Bacillota</taxon>
        <taxon>Bacilli</taxon>
        <taxon>Bacillales</taxon>
        <taxon>Listeriaceae</taxon>
        <taxon>Listeria</taxon>
    </lineage>
</organism>
<dbReference type="AlphaFoldDB" id="A0A0B8R4I7"/>
<evidence type="ECO:0000256" key="6">
    <source>
        <dbReference type="RuleBase" id="RU363042"/>
    </source>
</evidence>
<accession>A0A0B8R4I7</accession>
<reference evidence="18 19" key="3">
    <citation type="submission" date="2018-06" db="EMBL/GenBank/DDBJ databases">
        <authorList>
            <consortium name="GenomeTrakr: Next Generation Sequencing Network for Food Pathogen Tracability"/>
        </authorList>
    </citation>
    <scope>NUCLEOTIDE SEQUENCE [LARGE SCALE GENOMIC DNA]</scope>
    <source>
        <strain evidence="8 19">CFSAN008042</strain>
        <strain evidence="9 24">CFSAN063727</strain>
        <strain evidence="7 18">FDA00007096</strain>
        <strain evidence="11 23">LS1344</strain>
    </source>
</reference>
<evidence type="ECO:0000313" key="15">
    <source>
        <dbReference type="EMBL" id="NYA02196.1"/>
    </source>
</evidence>
<dbReference type="KEGG" id="lmv:Y193_02945"/>
<dbReference type="EMBL" id="AANEHK010000010">
    <property type="protein sequence ID" value="EDO0986619.1"/>
    <property type="molecule type" value="Genomic_DNA"/>
</dbReference>
<reference evidence="15 25" key="8">
    <citation type="submission" date="2020-06" db="EMBL/GenBank/DDBJ databases">
        <title>Two Listeria outbreaks in Switzerland in 2018 and 2020.</title>
        <authorList>
            <person name="Stevens M.J.A."/>
            <person name="Bloemberg G."/>
            <person name="Nusch-Inderbinnen M."/>
            <person name="Stephan R."/>
        </authorList>
    </citation>
    <scope>NUCLEOTIDE SEQUENCE [LARGE SCALE GENOMIC DNA]</scope>
    <source>
        <strain evidence="15 25">N18-0707</strain>
    </source>
</reference>
<name>A0A0B8R4I7_LISMN</name>
<dbReference type="Proteomes" id="UP000489121">
    <property type="component" value="Unassembled WGS sequence"/>
</dbReference>
<evidence type="ECO:0000313" key="22">
    <source>
        <dbReference type="Proteomes" id="UP000522199"/>
    </source>
</evidence>
<evidence type="ECO:0000313" key="19">
    <source>
        <dbReference type="Proteomes" id="UP000368512"/>
    </source>
</evidence>
<dbReference type="GO" id="GO:0050071">
    <property type="term" value="F:phosphatidylglycerol lysyltransferase activity"/>
    <property type="evidence" value="ECO:0007669"/>
    <property type="project" value="UniProtKB-EC"/>
</dbReference>
<proteinExistence type="inferred from homology"/>
<evidence type="ECO:0000256" key="4">
    <source>
        <dbReference type="ARBA" id="ARBA00022989"/>
    </source>
</evidence>
<reference evidence="12 21" key="6">
    <citation type="submission" date="2019-09" db="EMBL/GenBank/DDBJ databases">
        <authorList>
            <consortium name="PulseNet: The National Subtyping Network for Foodborne Disease Surveillance"/>
            <person name="Tarr C.L."/>
            <person name="Trees E."/>
            <person name="Katz L.S."/>
            <person name="Carleton-Romer H.A."/>
            <person name="Stroika S."/>
            <person name="Kucerova Z."/>
            <person name="Roache K.F."/>
            <person name="Sabol A.L."/>
            <person name="Besser J."/>
            <person name="Gerner-Smidt P."/>
        </authorList>
    </citation>
    <scope>NUCLEOTIDE SEQUENCE [LARGE SCALE GENOMIC DNA]</scope>
    <source>
        <strain evidence="12 21">PNUSAL005692</strain>
    </source>
</reference>
<keyword evidence="6" id="KW-0046">Antibiotic resistance</keyword>
<evidence type="ECO:0000313" key="13">
    <source>
        <dbReference type="EMBL" id="EDO0986619.1"/>
    </source>
</evidence>
<evidence type="ECO:0000313" key="24">
    <source>
        <dbReference type="Proteomes" id="UP000528151"/>
    </source>
</evidence>
<feature type="transmembrane region" description="Helical" evidence="6">
    <location>
        <begin position="156"/>
        <end position="177"/>
    </location>
</feature>
<comment type="catalytic activity">
    <reaction evidence="6">
        <text>L-lysyl-tRNA(Lys) + a 1,2-diacyl-sn-glycero-3-phospho-(1'-sn-glycerol) = a 1,2-diacyl-sn-glycero-3-phospho-1'-(3'-O-L-lysyl)-sn-glycerol + tRNA(Lys)</text>
        <dbReference type="Rhea" id="RHEA:10668"/>
        <dbReference type="Rhea" id="RHEA-COMP:9696"/>
        <dbReference type="Rhea" id="RHEA-COMP:9697"/>
        <dbReference type="ChEBI" id="CHEBI:64716"/>
        <dbReference type="ChEBI" id="CHEBI:75792"/>
        <dbReference type="ChEBI" id="CHEBI:78442"/>
        <dbReference type="ChEBI" id="CHEBI:78529"/>
        <dbReference type="EC" id="2.3.2.3"/>
    </reaction>
</comment>
<dbReference type="EMBL" id="AAAIXK010000005">
    <property type="protein sequence ID" value="EAC5550913.1"/>
    <property type="molecule type" value="Genomic_DNA"/>
</dbReference>
<dbReference type="Proteomes" id="UP000544530">
    <property type="component" value="Unassembled WGS sequence"/>
</dbReference>
<gene>
    <name evidence="6" type="primary">mprF</name>
    <name evidence="7" type="ORF">ARY78_10770</name>
    <name evidence="9" type="ORF">CA369_11800</name>
    <name evidence="10" type="ORF">CW845_13855</name>
    <name evidence="8" type="ORF">DQ70_13880</name>
    <name evidence="16" type="ORF">DYZ80_02690</name>
    <name evidence="11" type="ORF">E5F58_13315</name>
    <name evidence="12" type="ORF">F6515_10390</name>
    <name evidence="13" type="ORF">FV747_11515</name>
    <name evidence="14" type="ORF">GHH22_12290</name>
    <name evidence="15" type="ORF">HZJ64_10150</name>
</gene>
<dbReference type="EMBL" id="AALGDA010000033">
    <property type="protein sequence ID" value="ECY9783391.1"/>
    <property type="molecule type" value="Genomic_DNA"/>
</dbReference>
<reference evidence="14" key="2">
    <citation type="journal article" date="2018" name="Genome Biol.">
        <title>SKESA: strategic k-mer extension for scrupulous assemblies.</title>
        <authorList>
            <person name="Souvorov A."/>
            <person name="Agarwala R."/>
            <person name="Lipman D.J."/>
        </authorList>
    </citation>
    <scope>NUCLEOTIDE SEQUENCE [LARGE SCALE GENOMIC DNA]</scope>
    <source>
        <strain evidence="14">09CEB371LM</strain>
    </source>
</reference>
<feature type="transmembrane region" description="Helical" evidence="6">
    <location>
        <begin position="9"/>
        <end position="25"/>
    </location>
</feature>
<keyword evidence="3 6" id="KW-0812">Transmembrane</keyword>
<evidence type="ECO:0000313" key="11">
    <source>
        <dbReference type="EMBL" id="EAH4242968.1"/>
    </source>
</evidence>
<feature type="transmembrane region" description="Helical" evidence="6">
    <location>
        <begin position="317"/>
        <end position="336"/>
    </location>
</feature>
<evidence type="ECO:0000256" key="1">
    <source>
        <dbReference type="ARBA" id="ARBA00004651"/>
    </source>
</evidence>
<evidence type="ECO:0000313" key="10">
    <source>
        <dbReference type="EMBL" id="EAG9388577.1"/>
    </source>
</evidence>
<evidence type="ECO:0000256" key="3">
    <source>
        <dbReference type="ARBA" id="ARBA00022692"/>
    </source>
</evidence>
<dbReference type="Proteomes" id="UP000840039">
    <property type="component" value="Unassembled WGS sequence"/>
</dbReference>
<feature type="transmembrane region" description="Helical" evidence="6">
    <location>
        <begin position="45"/>
        <end position="65"/>
    </location>
</feature>
<keyword evidence="5 6" id="KW-0472">Membrane</keyword>
<evidence type="ECO:0000313" key="18">
    <source>
        <dbReference type="Proteomes" id="UP000365297"/>
    </source>
</evidence>
<dbReference type="KEGG" id="lmok:CQ02_12955"/>
<comment type="caution">
    <text evidence="8">The sequence shown here is derived from an EMBL/GenBank/DDBJ whole genome shotgun (WGS) entry which is preliminary data.</text>
</comment>
<reference evidence="10 22" key="4">
    <citation type="submission" date="2019-04" db="EMBL/GenBank/DDBJ databases">
        <authorList>
            <consortium name="GenomeTrakr network: Whole genome sequencing for foodborne pathogen traceback"/>
        </authorList>
    </citation>
    <scope>NUCLEOTIDE SEQUENCE [LARGE SCALE GENOMIC DNA]</scope>
    <source>
        <strain evidence="10 22">CFSAN072474</strain>
    </source>
</reference>
<dbReference type="PANTHER" id="PTHR37693:SF1">
    <property type="entry name" value="INTEGRAL MEMBRANE PROTEIN"/>
    <property type="match status" value="1"/>
</dbReference>
<evidence type="ECO:0000313" key="25">
    <source>
        <dbReference type="Proteomes" id="UP000544530"/>
    </source>
</evidence>
<dbReference type="GO" id="GO:0046677">
    <property type="term" value="P:response to antibiotic"/>
    <property type="evidence" value="ECO:0007669"/>
    <property type="project" value="UniProtKB-KW"/>
</dbReference>
<evidence type="ECO:0000313" key="17">
    <source>
        <dbReference type="Proteomes" id="UP000272537"/>
    </source>
</evidence>
<evidence type="ECO:0000256" key="5">
    <source>
        <dbReference type="ARBA" id="ARBA00023136"/>
    </source>
</evidence>
<evidence type="ECO:0000313" key="23">
    <source>
        <dbReference type="Proteomes" id="UP000527632"/>
    </source>
</evidence>
<dbReference type="Pfam" id="PF03706">
    <property type="entry name" value="LPG_synthase_TM"/>
    <property type="match status" value="1"/>
</dbReference>
<dbReference type="EMBL" id="QXLS01000007">
    <property type="protein sequence ID" value="RKA05170.1"/>
    <property type="molecule type" value="Genomic_DNA"/>
</dbReference>
<evidence type="ECO:0000313" key="9">
    <source>
        <dbReference type="EMBL" id="EAG4462976.1"/>
    </source>
</evidence>
<dbReference type="Proteomes" id="UP000527632">
    <property type="component" value="Unassembled WGS sequence"/>
</dbReference>
<reference evidence="16 17" key="1">
    <citation type="journal article" date="2018" name="BMC Genomics">
        <title>Genes significantly associated with lineage II food isolates of Listeria monocytogenes.</title>
        <authorList>
            <person name="Pirone-Davies C."/>
            <person name="Chen Y."/>
            <person name="Pightling A."/>
            <person name="Ryan G."/>
            <person name="Wang Y."/>
            <person name="Yao K."/>
            <person name="Hoffmann M."/>
            <person name="Allard M.W."/>
        </authorList>
    </citation>
    <scope>NUCLEOTIDE SEQUENCE [LARGE SCALE GENOMIC DNA]</scope>
    <source>
        <strain evidence="16 17">PNUSAL000550</strain>
    </source>
</reference>